<reference evidence="3 4" key="1">
    <citation type="submission" date="2019-04" db="EMBL/GenBank/DDBJ databases">
        <title>Friends and foes A comparative genomics study of 23 Aspergillus species from section Flavi.</title>
        <authorList>
            <consortium name="DOE Joint Genome Institute"/>
            <person name="Kjaerbolling I."/>
            <person name="Vesth T."/>
            <person name="Frisvad J.C."/>
            <person name="Nybo J.L."/>
            <person name="Theobald S."/>
            <person name="Kildgaard S."/>
            <person name="Isbrandt T."/>
            <person name="Kuo A."/>
            <person name="Sato A."/>
            <person name="Lyhne E.K."/>
            <person name="Kogle M.E."/>
            <person name="Wiebenga A."/>
            <person name="Kun R.S."/>
            <person name="Lubbers R.J."/>
            <person name="Makela M.R."/>
            <person name="Barry K."/>
            <person name="Chovatia M."/>
            <person name="Clum A."/>
            <person name="Daum C."/>
            <person name="Haridas S."/>
            <person name="He G."/>
            <person name="LaButti K."/>
            <person name="Lipzen A."/>
            <person name="Mondo S."/>
            <person name="Riley R."/>
            <person name="Salamov A."/>
            <person name="Simmons B.A."/>
            <person name="Magnuson J.K."/>
            <person name="Henrissat B."/>
            <person name="Mortensen U.H."/>
            <person name="Larsen T.O."/>
            <person name="Devries R.P."/>
            <person name="Grigoriev I.V."/>
            <person name="Machida M."/>
            <person name="Baker S.E."/>
            <person name="Andersen M.R."/>
        </authorList>
    </citation>
    <scope>NUCLEOTIDE SEQUENCE [LARGE SCALE GENOMIC DNA]</scope>
    <source>
        <strain evidence="3 4">IBT 18842</strain>
    </source>
</reference>
<sequence>MTRPDRLLAAFVAATILSISYAQNPEATVYTDPGTGIIFDTWNIQGNSKAGGLTFGMALPETALESDASELIGYLNCGSQNSSTSKGWCGIALGGSMTNGLLFLAYPHKDKVMTSLRFTPKYTMPSVYTGNATVSQITSRVNATSFSVIFHCRDCLHWSQNSTTGSAPTSSGLLDLGYAKSVDAPGNPSCPDEATIMRHDLGGTWTAMLDEAATDPSYNSWRSRANSTVSTCSNTSRLSMHGEIFHPRPVRLKL</sequence>
<evidence type="ECO:0000259" key="2">
    <source>
        <dbReference type="Pfam" id="PF16010"/>
    </source>
</evidence>
<evidence type="ECO:0000313" key="4">
    <source>
        <dbReference type="Proteomes" id="UP000325780"/>
    </source>
</evidence>
<organism evidence="3 4">
    <name type="scientific">Aspergillus avenaceus</name>
    <dbReference type="NCBI Taxonomy" id="36643"/>
    <lineage>
        <taxon>Eukaryota</taxon>
        <taxon>Fungi</taxon>
        <taxon>Dikarya</taxon>
        <taxon>Ascomycota</taxon>
        <taxon>Pezizomycotina</taxon>
        <taxon>Eurotiomycetes</taxon>
        <taxon>Eurotiomycetidae</taxon>
        <taxon>Eurotiales</taxon>
        <taxon>Aspergillaceae</taxon>
        <taxon>Aspergillus</taxon>
        <taxon>Aspergillus subgen. Circumdati</taxon>
    </lineage>
</organism>
<evidence type="ECO:0000313" key="3">
    <source>
        <dbReference type="EMBL" id="KAE8153816.1"/>
    </source>
</evidence>
<feature type="signal peptide" evidence="1">
    <location>
        <begin position="1"/>
        <end position="22"/>
    </location>
</feature>
<accession>A0A5N6U5E7</accession>
<dbReference type="FunFam" id="2.60.40.1210:FF:000004">
    <property type="entry name" value="Cellobiose dehydrogenase"/>
    <property type="match status" value="1"/>
</dbReference>
<dbReference type="InterPro" id="IPR015920">
    <property type="entry name" value="Cellobiose_DH-like_cyt"/>
</dbReference>
<dbReference type="AlphaFoldDB" id="A0A5N6U5E7"/>
<dbReference type="PANTHER" id="PTHR47190:SF1">
    <property type="entry name" value="GLUCOSE-METHANOL-CHOLINE OXIDOREDUCTASE N-TERMINAL DOMAIN-CONTAINING PROTEIN"/>
    <property type="match status" value="1"/>
</dbReference>
<keyword evidence="1" id="KW-0732">Signal</keyword>
<gene>
    <name evidence="3" type="ORF">BDV25DRAFT_136566</name>
</gene>
<protein>
    <recommendedName>
        <fullName evidence="2">Cellobiose dehydrogenase-like cytochrome domain-containing protein</fullName>
    </recommendedName>
</protein>
<dbReference type="InterPro" id="IPR053208">
    <property type="entry name" value="GMC_Oxidoreductase_CD"/>
</dbReference>
<feature type="chain" id="PRO_5024925618" description="Cellobiose dehydrogenase-like cytochrome domain-containing protein" evidence="1">
    <location>
        <begin position="23"/>
        <end position="254"/>
    </location>
</feature>
<dbReference type="Proteomes" id="UP000325780">
    <property type="component" value="Unassembled WGS sequence"/>
</dbReference>
<proteinExistence type="predicted"/>
<dbReference type="EMBL" id="ML742035">
    <property type="protein sequence ID" value="KAE8153816.1"/>
    <property type="molecule type" value="Genomic_DNA"/>
</dbReference>
<dbReference type="PANTHER" id="PTHR47190">
    <property type="entry name" value="DEHYDROGENASE, PUTATIVE-RELATED"/>
    <property type="match status" value="1"/>
</dbReference>
<dbReference type="CDD" id="cd09630">
    <property type="entry name" value="CDH_like_cytochrome"/>
    <property type="match status" value="1"/>
</dbReference>
<dbReference type="Gene3D" id="2.60.40.1210">
    <property type="entry name" value="Cellobiose dehydrogenase, cytochrome domain"/>
    <property type="match status" value="1"/>
</dbReference>
<evidence type="ECO:0000256" key="1">
    <source>
        <dbReference type="SAM" id="SignalP"/>
    </source>
</evidence>
<dbReference type="Pfam" id="PF16010">
    <property type="entry name" value="CDH-cyt"/>
    <property type="match status" value="1"/>
</dbReference>
<keyword evidence="4" id="KW-1185">Reference proteome</keyword>
<dbReference type="SUPFAM" id="SSF49344">
    <property type="entry name" value="CBD9-like"/>
    <property type="match status" value="1"/>
</dbReference>
<feature type="domain" description="Cellobiose dehydrogenase-like cytochrome" evidence="2">
    <location>
        <begin position="30"/>
        <end position="219"/>
    </location>
</feature>
<dbReference type="OrthoDB" id="413885at2759"/>
<name>A0A5N6U5E7_ASPAV</name>